<dbReference type="Gene3D" id="3.40.47.10">
    <property type="match status" value="1"/>
</dbReference>
<dbReference type="Proteomes" id="UP000000602">
    <property type="component" value="Chromosome"/>
</dbReference>
<reference evidence="6" key="1">
    <citation type="journal article" date="2004" name="Environ. Microbiol.">
        <title>The genome of Desulfotalea psychrophila, a sulfate-reducing bacterium from permanently cold Arctic sediments.</title>
        <authorList>
            <person name="Rabus R."/>
            <person name="Ruepp A."/>
            <person name="Frickey T."/>
            <person name="Rattei T."/>
            <person name="Fartmann B."/>
            <person name="Stark M."/>
            <person name="Bauer M."/>
            <person name="Zibat A."/>
            <person name="Lombardot T."/>
            <person name="Becker I."/>
            <person name="Amann J."/>
            <person name="Gellner K."/>
            <person name="Teeling H."/>
            <person name="Leuschner W.D."/>
            <person name="Gloeckner F.-O."/>
            <person name="Lupas A.N."/>
            <person name="Amann R."/>
            <person name="Klenk H.-P."/>
        </authorList>
    </citation>
    <scope>NUCLEOTIDE SEQUENCE [LARGE SCALE GENOMIC DNA]</scope>
    <source>
        <strain evidence="6">DSM 12343 / LSv54</strain>
    </source>
</reference>
<keyword evidence="6" id="KW-1185">Reference proteome</keyword>
<evidence type="ECO:0000256" key="3">
    <source>
        <dbReference type="RuleBase" id="RU003694"/>
    </source>
</evidence>
<dbReference type="PANTHER" id="PTHR11712">
    <property type="entry name" value="POLYKETIDE SYNTHASE-RELATED"/>
    <property type="match status" value="1"/>
</dbReference>
<dbReference type="InterPro" id="IPR020841">
    <property type="entry name" value="PKS_Beta-ketoAc_synthase_dom"/>
</dbReference>
<evidence type="ECO:0000259" key="4">
    <source>
        <dbReference type="PROSITE" id="PS52004"/>
    </source>
</evidence>
<sequence>MVCPKILTRQIIMNNRRIVITGVGLAAPNADNLKEFREKLLTGTSEIQEIDLRYFGKAPAGICSFPETKYRKKKENKRGTRAGCFGVYCAHEALNDAGLDHDHYDKARVGVYIGLTEHGTSETENEVFNISQYDYDVKYWTHHHNPRTVLNNPAGEITLSLGITGPHYVIGAACAAGNASLIQAVQMLRLGEVDMAIAGGISESTGSFGIFASFQAQGALGHAEDPKLASRPFDKSRNGIVVSEGACLYILEDLDKALARGAKIYGEIVGYGMNSDARDFVLPYAPRQVQCMELALKKAGLKPSDIDIVNTHATGTPSGDVEECKAIRALFSNCPSTYINNTKSIIGHAMGAAGVLELAGNLPSFDDNIVHPTINIEEIDPACVLENLVINEAKQVESVETILNNSFGMVGINSTIIVKKFKK</sequence>
<dbReference type="SMART" id="SM00825">
    <property type="entry name" value="PKS_KS"/>
    <property type="match status" value="1"/>
</dbReference>
<keyword evidence="2 3" id="KW-0808">Transferase</keyword>
<dbReference type="GO" id="GO:0004315">
    <property type="term" value="F:3-oxoacyl-[acyl-carrier-protein] synthase activity"/>
    <property type="evidence" value="ECO:0007669"/>
    <property type="project" value="InterPro"/>
</dbReference>
<accession>Q6AKJ3</accession>
<protein>
    <submittedName>
        <fullName evidence="5">Related to 3-oxoacyl-[acyl-carrier-protein] synthase</fullName>
    </submittedName>
</protein>
<dbReference type="KEGG" id="dps:DP2403"/>
<evidence type="ECO:0000313" key="6">
    <source>
        <dbReference type="Proteomes" id="UP000000602"/>
    </source>
</evidence>
<dbReference type="GO" id="GO:0006633">
    <property type="term" value="P:fatty acid biosynthetic process"/>
    <property type="evidence" value="ECO:0007669"/>
    <property type="project" value="InterPro"/>
</dbReference>
<dbReference type="PROSITE" id="PS52004">
    <property type="entry name" value="KS3_2"/>
    <property type="match status" value="1"/>
</dbReference>
<comment type="similarity">
    <text evidence="1 3">Belongs to the thiolase-like superfamily. Beta-ketoacyl-ACP synthases family.</text>
</comment>
<dbReference type="Pfam" id="PF02801">
    <property type="entry name" value="Ketoacyl-synt_C"/>
    <property type="match status" value="1"/>
</dbReference>
<organism evidence="5 6">
    <name type="scientific">Desulfotalea psychrophila (strain LSv54 / DSM 12343)</name>
    <dbReference type="NCBI Taxonomy" id="177439"/>
    <lineage>
        <taxon>Bacteria</taxon>
        <taxon>Pseudomonadati</taxon>
        <taxon>Thermodesulfobacteriota</taxon>
        <taxon>Desulfobulbia</taxon>
        <taxon>Desulfobulbales</taxon>
        <taxon>Desulfocapsaceae</taxon>
        <taxon>Desulfotalea</taxon>
    </lineage>
</organism>
<dbReference type="HOGENOM" id="CLU_000022_69_2_7"/>
<dbReference type="InterPro" id="IPR014031">
    <property type="entry name" value="Ketoacyl_synth_C"/>
</dbReference>
<dbReference type="AlphaFoldDB" id="Q6AKJ3"/>
<evidence type="ECO:0000256" key="2">
    <source>
        <dbReference type="ARBA" id="ARBA00022679"/>
    </source>
</evidence>
<dbReference type="EMBL" id="CR522870">
    <property type="protein sequence ID" value="CAG37132.1"/>
    <property type="molecule type" value="Genomic_DNA"/>
</dbReference>
<dbReference type="InterPro" id="IPR014030">
    <property type="entry name" value="Ketoacyl_synth_N"/>
</dbReference>
<dbReference type="PROSITE" id="PS00606">
    <property type="entry name" value="KS3_1"/>
    <property type="match status" value="1"/>
</dbReference>
<gene>
    <name evidence="5" type="ordered locus">DP2403</name>
</gene>
<evidence type="ECO:0000313" key="5">
    <source>
        <dbReference type="EMBL" id="CAG37132.1"/>
    </source>
</evidence>
<dbReference type="InterPro" id="IPR016039">
    <property type="entry name" value="Thiolase-like"/>
</dbReference>
<dbReference type="eggNOG" id="COG0304">
    <property type="taxonomic scope" value="Bacteria"/>
</dbReference>
<feature type="domain" description="Ketosynthase family 3 (KS3)" evidence="4">
    <location>
        <begin position="15"/>
        <end position="420"/>
    </location>
</feature>
<dbReference type="PANTHER" id="PTHR11712:SF336">
    <property type="entry name" value="3-OXOACYL-[ACYL-CARRIER-PROTEIN] SYNTHASE, MITOCHONDRIAL"/>
    <property type="match status" value="1"/>
</dbReference>
<dbReference type="CDD" id="cd00834">
    <property type="entry name" value="KAS_I_II"/>
    <property type="match status" value="1"/>
</dbReference>
<dbReference type="GO" id="GO:0005829">
    <property type="term" value="C:cytosol"/>
    <property type="evidence" value="ECO:0007669"/>
    <property type="project" value="TreeGrafter"/>
</dbReference>
<dbReference type="InterPro" id="IPR018201">
    <property type="entry name" value="Ketoacyl_synth_AS"/>
</dbReference>
<dbReference type="SUPFAM" id="SSF53901">
    <property type="entry name" value="Thiolase-like"/>
    <property type="match status" value="1"/>
</dbReference>
<dbReference type="InterPro" id="IPR000794">
    <property type="entry name" value="Beta-ketoacyl_synthase"/>
</dbReference>
<name>Q6AKJ3_DESPS</name>
<evidence type="ECO:0000256" key="1">
    <source>
        <dbReference type="ARBA" id="ARBA00008467"/>
    </source>
</evidence>
<proteinExistence type="inferred from homology"/>
<dbReference type="STRING" id="177439.DP2403"/>
<dbReference type="Pfam" id="PF00109">
    <property type="entry name" value="ketoacyl-synt"/>
    <property type="match status" value="1"/>
</dbReference>